<reference evidence="2 3" key="2">
    <citation type="journal article" date="2020" name="Microbiol. Resour. Announc.">
        <title>Antarctic desert soil bacteria exhibit high novel natural product potential, evaluated through long-read genome sequencing and comparative genomics.</title>
        <authorList>
            <person name="Benaud N."/>
            <person name="Edwards R.J."/>
            <person name="Amos T.G."/>
            <person name="D'Agostino P.M."/>
            <person name="Gutierrez-Chavez C."/>
            <person name="Montgomery K."/>
            <person name="Nicetic I."/>
            <person name="Ferrari B.C."/>
        </authorList>
    </citation>
    <scope>NUCLEOTIDE SEQUENCE [LARGE SCALE GENOMIC DNA]</scope>
    <source>
        <strain evidence="2 3">SPB151</strain>
    </source>
</reference>
<dbReference type="Proteomes" id="UP000515563">
    <property type="component" value="Chromosome"/>
</dbReference>
<feature type="compositionally biased region" description="Basic and acidic residues" evidence="1">
    <location>
        <begin position="323"/>
        <end position="339"/>
    </location>
</feature>
<organism evidence="2 3">
    <name type="scientific">Kribbella qitaiheensis</name>
    <dbReference type="NCBI Taxonomy" id="1544730"/>
    <lineage>
        <taxon>Bacteria</taxon>
        <taxon>Bacillati</taxon>
        <taxon>Actinomycetota</taxon>
        <taxon>Actinomycetes</taxon>
        <taxon>Propionibacteriales</taxon>
        <taxon>Kribbellaceae</taxon>
        <taxon>Kribbella</taxon>
    </lineage>
</organism>
<sequence length="569" mass="62270">MFATDFSHCDVAQTLSAAVVAHERQRQGELDLILLAQHYADLHPSRATVRDDGLPGGEQTRVYGGEGCPEITEFAAAEFGAVTGRSAGSAAVFIGRAVALRERFPQTWKRVKSGHATGWKACLMAQDCVTLSFEAAAIVDRRVADIIDSVTGQQLRKIIKAASWDADPDAAKAKAEEKAKERGVWVGRTDDHGTTTLFVKAATGDIIQLNATITQLANALAALGDTTSRDQRRAKAAGLLSDPELAADLLAAAHHLATTDSATGQTDPDNRRDLLEDATTPDVASGSSTRRVPDRVIRTDARGDEDSLLDDLAEPGPDDEADRDTPHPDTPDHPLDQDRPLATPGDPPGERRPMLRRALGSGESPAPVDGPARPGMDTAARLELRRKINATRCDHPNQGRRTYQTVVNLHITDQTLLAGEGTARVEGYGPAYTDRLEELLGHHRIVLRPVIDLNQAISVHAYEIPTRIRDHINQRYPVEQFPYGSGETTNSTDLDHLQPYQPENPTAQTNTENLAPLRRFSHRLKTHGDWEVRRIDAHTLEWISPHGYQFHVDHNGTHPAPTRNRLRDG</sequence>
<feature type="compositionally biased region" description="Acidic residues" evidence="1">
    <location>
        <begin position="306"/>
        <end position="322"/>
    </location>
</feature>
<proteinExistence type="predicted"/>
<feature type="compositionally biased region" description="Basic and acidic residues" evidence="1">
    <location>
        <begin position="291"/>
        <end position="305"/>
    </location>
</feature>
<reference evidence="3" key="1">
    <citation type="submission" date="2019-09" db="EMBL/GenBank/DDBJ databases">
        <title>Antimicrobial potential of Antarctic Bacteria.</title>
        <authorList>
            <person name="Benaud N."/>
            <person name="Edwards R.J."/>
            <person name="Ferrari B.C."/>
        </authorList>
    </citation>
    <scope>NUCLEOTIDE SEQUENCE [LARGE SCALE GENOMIC DNA]</scope>
    <source>
        <strain evidence="3">SPB151</strain>
    </source>
</reference>
<dbReference type="AlphaFoldDB" id="A0A7G6WZH2"/>
<keyword evidence="3" id="KW-1185">Reference proteome</keyword>
<evidence type="ECO:0000256" key="1">
    <source>
        <dbReference type="SAM" id="MobiDB-lite"/>
    </source>
</evidence>
<gene>
    <name evidence="2" type="ORF">F1D05_17525</name>
</gene>
<feature type="region of interest" description="Disordered" evidence="1">
    <location>
        <begin position="258"/>
        <end position="376"/>
    </location>
</feature>
<evidence type="ECO:0000313" key="2">
    <source>
        <dbReference type="EMBL" id="QNE19387.1"/>
    </source>
</evidence>
<dbReference type="RefSeq" id="WP_185448666.1">
    <property type="nucleotide sequence ID" value="NZ_CP043661.1"/>
</dbReference>
<evidence type="ECO:0008006" key="4">
    <source>
        <dbReference type="Google" id="ProtNLM"/>
    </source>
</evidence>
<dbReference type="KEGG" id="kqi:F1D05_17525"/>
<protein>
    <recommendedName>
        <fullName evidence="4">DUF222 domain-containing protein</fullName>
    </recommendedName>
</protein>
<dbReference type="EMBL" id="CP043661">
    <property type="protein sequence ID" value="QNE19387.1"/>
    <property type="molecule type" value="Genomic_DNA"/>
</dbReference>
<name>A0A7G6WZH2_9ACTN</name>
<accession>A0A7G6WZH2</accession>
<evidence type="ECO:0000313" key="3">
    <source>
        <dbReference type="Proteomes" id="UP000515563"/>
    </source>
</evidence>